<dbReference type="PANTHER" id="PTHR23342:SF4">
    <property type="entry name" value="AMINO-ACID ACETYLTRANSFERASE, MITOCHONDRIAL"/>
    <property type="match status" value="1"/>
</dbReference>
<proteinExistence type="inferred from homology"/>
<evidence type="ECO:0000256" key="8">
    <source>
        <dbReference type="ARBA" id="ARBA00022679"/>
    </source>
</evidence>
<dbReference type="Proteomes" id="UP001562354">
    <property type="component" value="Unassembled WGS sequence"/>
</dbReference>
<reference evidence="18 19" key="1">
    <citation type="submission" date="2024-07" db="EMBL/GenBank/DDBJ databases">
        <title>Draft sequence of the Neodothiora populina.</title>
        <authorList>
            <person name="Drown D.D."/>
            <person name="Schuette U.S."/>
            <person name="Buechlein A.B."/>
            <person name="Rusch D.R."/>
            <person name="Winton L.W."/>
            <person name="Adams G.A."/>
        </authorList>
    </citation>
    <scope>NUCLEOTIDE SEQUENCE [LARGE SCALE GENOMIC DNA]</scope>
    <source>
        <strain evidence="18 19">CPC 39397</strain>
    </source>
</reference>
<evidence type="ECO:0000256" key="15">
    <source>
        <dbReference type="PIRNR" id="PIRNR007892"/>
    </source>
</evidence>
<evidence type="ECO:0000256" key="10">
    <source>
        <dbReference type="ARBA" id="ARBA00023128"/>
    </source>
</evidence>
<dbReference type="GeneID" id="95978303"/>
<evidence type="ECO:0000313" key="19">
    <source>
        <dbReference type="Proteomes" id="UP001562354"/>
    </source>
</evidence>
<feature type="region of interest" description="Disordered" evidence="16">
    <location>
        <begin position="89"/>
        <end position="115"/>
    </location>
</feature>
<evidence type="ECO:0000313" key="18">
    <source>
        <dbReference type="EMBL" id="KAL1297008.1"/>
    </source>
</evidence>
<keyword evidence="19" id="KW-1185">Reference proteome</keyword>
<keyword evidence="10 15" id="KW-0496">Mitochondrion</keyword>
<comment type="pathway">
    <text evidence="3 15">Amino-acid biosynthesis; L-arginine biosynthesis; N(2)-acetyl-L-ornithine from L-glutamate: step 1/4.</text>
</comment>
<gene>
    <name evidence="18" type="ORF">AAFC00_004603</name>
</gene>
<keyword evidence="8 15" id="KW-0808">Transferase</keyword>
<organism evidence="18 19">
    <name type="scientific">Neodothiora populina</name>
    <dbReference type="NCBI Taxonomy" id="2781224"/>
    <lineage>
        <taxon>Eukaryota</taxon>
        <taxon>Fungi</taxon>
        <taxon>Dikarya</taxon>
        <taxon>Ascomycota</taxon>
        <taxon>Pezizomycotina</taxon>
        <taxon>Dothideomycetes</taxon>
        <taxon>Dothideomycetidae</taxon>
        <taxon>Dothideales</taxon>
        <taxon>Dothioraceae</taxon>
        <taxon>Neodothiora</taxon>
    </lineage>
</organism>
<evidence type="ECO:0000256" key="4">
    <source>
        <dbReference type="ARBA" id="ARBA00008694"/>
    </source>
</evidence>
<dbReference type="PROSITE" id="PS51731">
    <property type="entry name" value="GNAT_NAGS"/>
    <property type="match status" value="1"/>
</dbReference>
<comment type="subcellular location">
    <subcellularLocation>
        <location evidence="2 15">Mitochondrion</location>
    </subcellularLocation>
</comment>
<sequence>MTTWIAASRRSACHEFLTFHAGRNGQRWQCTARYKSSLSRQKDAQAYTAAKSSNGPRGDKLLQRDFFFDILSSSTTRRDAKQYLARFKSREKDLGKTSPPPKSHHGGQEDVSDTGVNLGGLYLPTRAAASSPTFTRSEKDIEVQRGFGEVHVALVSMRSPYLIEDDVLDGIALTLAQLVRLDMQIVLAIDCHEEISLSGDRSFKHVYQQQGERVVAAIERHNNAGARYVDSAMTIQDQGDRDESLAQVQGNVAVEIPKLILEPLKRGAIPVIPAIAHTSTFRASHVSAAEIMLALTRLLSDIATDAQKEAAIDASLDRIIMLEPMGGLPSEQREDRAHVFINLEQEYEDVAAELQDGHAAAPHAANLKLLRDCLMLLPPASSALLISPEEAASVSRSTKQPDAIGITTRRQKNPLIHNLLTNKPIISSSLPVARLPAVEIYSAVSTQASPTRSTLVKRGMPLTIIPDPRKQPWLPPKPGEKTISLDNHPNINLPRLVDLIEDSFRRPLDVRHYLQRIENRIAGVIIAGEYEGGAILTWEMPPNLSSQSSDPDEYDPSRLVPYLDKFAVLQKSQGSSGVADVVFQAMVRSCFPHGVCWRSRKTNPVNKWYFERSKGTWDLTDTQWTMFWTGDGVVESPERWQDYLEVCRSIPPSWDDNKAPD</sequence>
<dbReference type="InterPro" id="IPR011190">
    <property type="entry name" value="GlcNAc_Synth_fun"/>
</dbReference>
<comment type="caution">
    <text evidence="18">The sequence shown here is derived from an EMBL/GenBank/DDBJ whole genome shotgun (WGS) entry which is preliminary data.</text>
</comment>
<keyword evidence="11 15" id="KW-0012">Acyltransferase</keyword>
<dbReference type="Gene3D" id="3.40.1160.10">
    <property type="entry name" value="Acetylglutamate kinase-like"/>
    <property type="match status" value="1"/>
</dbReference>
<evidence type="ECO:0000256" key="3">
    <source>
        <dbReference type="ARBA" id="ARBA00004925"/>
    </source>
</evidence>
<evidence type="ECO:0000256" key="9">
    <source>
        <dbReference type="ARBA" id="ARBA00022946"/>
    </source>
</evidence>
<dbReference type="RefSeq" id="XP_069196690.1">
    <property type="nucleotide sequence ID" value="XM_069344271.1"/>
</dbReference>
<evidence type="ECO:0000256" key="6">
    <source>
        <dbReference type="ARBA" id="ARBA00018802"/>
    </source>
</evidence>
<evidence type="ECO:0000256" key="14">
    <source>
        <dbReference type="ARBA" id="ARBA00048372"/>
    </source>
</evidence>
<dbReference type="PANTHER" id="PTHR23342">
    <property type="entry name" value="N-ACETYLGLUTAMATE SYNTHASE"/>
    <property type="match status" value="1"/>
</dbReference>
<evidence type="ECO:0000259" key="17">
    <source>
        <dbReference type="PROSITE" id="PS51731"/>
    </source>
</evidence>
<feature type="domain" description="N-acetyltransferase" evidence="17">
    <location>
        <begin position="480"/>
        <end position="652"/>
    </location>
</feature>
<evidence type="ECO:0000256" key="16">
    <source>
        <dbReference type="SAM" id="MobiDB-lite"/>
    </source>
</evidence>
<comment type="similarity">
    <text evidence="4 15">Belongs to the acetyltransferase family.</text>
</comment>
<dbReference type="PIRSF" id="PIRSF007892">
    <property type="entry name" value="NAGS_fungal"/>
    <property type="match status" value="1"/>
</dbReference>
<dbReference type="InterPro" id="IPR006855">
    <property type="entry name" value="Vertebrate-like_GNAT_dom"/>
</dbReference>
<dbReference type="EMBL" id="JBFMKM010000016">
    <property type="protein sequence ID" value="KAL1297008.1"/>
    <property type="molecule type" value="Genomic_DNA"/>
</dbReference>
<comment type="catalytic activity">
    <reaction evidence="14 15">
        <text>L-glutamate + acetyl-CoA = N-acetyl-L-glutamate + CoA + H(+)</text>
        <dbReference type="Rhea" id="RHEA:24292"/>
        <dbReference type="ChEBI" id="CHEBI:15378"/>
        <dbReference type="ChEBI" id="CHEBI:29985"/>
        <dbReference type="ChEBI" id="CHEBI:44337"/>
        <dbReference type="ChEBI" id="CHEBI:57287"/>
        <dbReference type="ChEBI" id="CHEBI:57288"/>
        <dbReference type="EC" id="2.3.1.1"/>
    </reaction>
</comment>
<dbReference type="EC" id="2.3.1.1" evidence="5 15"/>
<keyword evidence="7 15" id="KW-0028">Amino-acid biosynthesis</keyword>
<evidence type="ECO:0000256" key="13">
    <source>
        <dbReference type="ARBA" id="ARBA00033251"/>
    </source>
</evidence>
<accession>A0ABR3P2S4</accession>
<evidence type="ECO:0000256" key="12">
    <source>
        <dbReference type="ARBA" id="ARBA00030346"/>
    </source>
</evidence>
<evidence type="ECO:0000256" key="11">
    <source>
        <dbReference type="ARBA" id="ARBA00023315"/>
    </source>
</evidence>
<dbReference type="Pfam" id="PF04768">
    <property type="entry name" value="NAT"/>
    <property type="match status" value="1"/>
</dbReference>
<evidence type="ECO:0000256" key="1">
    <source>
        <dbReference type="ARBA" id="ARBA00002294"/>
    </source>
</evidence>
<keyword evidence="9" id="KW-0809">Transit peptide</keyword>
<name>A0ABR3P2S4_9PEZI</name>
<protein>
    <recommendedName>
        <fullName evidence="6 15">Amino-acid acetyltransferase, mitochondrial</fullName>
        <ecNumber evidence="5 15">2.3.1.1</ecNumber>
    </recommendedName>
    <alternativeName>
        <fullName evidence="12 15">Glutamate N-acetyltransferase</fullName>
    </alternativeName>
    <alternativeName>
        <fullName evidence="13 15">N-acetylglutamate synthase</fullName>
    </alternativeName>
</protein>
<evidence type="ECO:0000256" key="2">
    <source>
        <dbReference type="ARBA" id="ARBA00004173"/>
    </source>
</evidence>
<evidence type="ECO:0000256" key="5">
    <source>
        <dbReference type="ARBA" id="ARBA00012697"/>
    </source>
</evidence>
<evidence type="ECO:0000256" key="7">
    <source>
        <dbReference type="ARBA" id="ARBA00022605"/>
    </source>
</evidence>
<dbReference type="InterPro" id="IPR036393">
    <property type="entry name" value="AceGlu_kinase-like_sf"/>
</dbReference>
<comment type="function">
    <text evidence="1 15">N-acetylglutamate synthase involved in arginine biosynthesis.</text>
</comment>
<dbReference type="Gene3D" id="3.40.630.30">
    <property type="match status" value="1"/>
</dbReference>